<proteinExistence type="predicted"/>
<keyword evidence="2" id="KW-0804">Transcription</keyword>
<feature type="region of interest" description="Disordered" evidence="3">
    <location>
        <begin position="92"/>
        <end position="147"/>
    </location>
</feature>
<evidence type="ECO:0000256" key="4">
    <source>
        <dbReference type="SAM" id="Phobius"/>
    </source>
</evidence>
<comment type="caution">
    <text evidence="5">The sequence shown here is derived from an EMBL/GenBank/DDBJ whole genome shotgun (WGS) entry which is preliminary data.</text>
</comment>
<name>A0A918PUX6_9ACTN</name>
<dbReference type="RefSeq" id="WP_189862713.1">
    <property type="nucleotide sequence ID" value="NZ_BMVW01000011.1"/>
</dbReference>
<evidence type="ECO:0000313" key="6">
    <source>
        <dbReference type="Proteomes" id="UP000622166"/>
    </source>
</evidence>
<evidence type="ECO:0008006" key="7">
    <source>
        <dbReference type="Google" id="ProtNLM"/>
    </source>
</evidence>
<protein>
    <recommendedName>
        <fullName evidence="7">Zinc-finger domain-containing protein</fullName>
    </recommendedName>
</protein>
<feature type="region of interest" description="Disordered" evidence="3">
    <location>
        <begin position="211"/>
        <end position="231"/>
    </location>
</feature>
<dbReference type="InterPro" id="IPR041916">
    <property type="entry name" value="Anti_sigma_zinc_sf"/>
</dbReference>
<reference evidence="5" key="2">
    <citation type="submission" date="2020-09" db="EMBL/GenBank/DDBJ databases">
        <authorList>
            <person name="Sun Q."/>
            <person name="Ohkuma M."/>
        </authorList>
    </citation>
    <scope>NUCLEOTIDE SEQUENCE</scope>
    <source>
        <strain evidence="5">JCM 4815</strain>
    </source>
</reference>
<evidence type="ECO:0000256" key="3">
    <source>
        <dbReference type="SAM" id="MobiDB-lite"/>
    </source>
</evidence>
<feature type="compositionally biased region" description="Low complexity" evidence="3">
    <location>
        <begin position="92"/>
        <end position="103"/>
    </location>
</feature>
<keyword evidence="6" id="KW-1185">Reference proteome</keyword>
<keyword evidence="4" id="KW-0472">Membrane</keyword>
<dbReference type="Gene3D" id="1.10.10.1320">
    <property type="entry name" value="Anti-sigma factor, zinc-finger domain"/>
    <property type="match status" value="1"/>
</dbReference>
<feature type="region of interest" description="Disordered" evidence="3">
    <location>
        <begin position="293"/>
        <end position="316"/>
    </location>
</feature>
<feature type="transmembrane region" description="Helical" evidence="4">
    <location>
        <begin position="149"/>
        <end position="167"/>
    </location>
</feature>
<evidence type="ECO:0000313" key="5">
    <source>
        <dbReference type="EMBL" id="GGZ23635.1"/>
    </source>
</evidence>
<accession>A0A918PUX6</accession>
<dbReference type="EMBL" id="BMVW01000011">
    <property type="protein sequence ID" value="GGZ23635.1"/>
    <property type="molecule type" value="Genomic_DNA"/>
</dbReference>
<organism evidence="5 6">
    <name type="scientific">Streptomyces poonensis</name>
    <dbReference type="NCBI Taxonomy" id="68255"/>
    <lineage>
        <taxon>Bacteria</taxon>
        <taxon>Bacillati</taxon>
        <taxon>Actinomycetota</taxon>
        <taxon>Actinomycetes</taxon>
        <taxon>Kitasatosporales</taxon>
        <taxon>Streptomycetaceae</taxon>
        <taxon>Streptomyces</taxon>
    </lineage>
</organism>
<dbReference type="AlphaFoldDB" id="A0A918PUX6"/>
<evidence type="ECO:0000256" key="1">
    <source>
        <dbReference type="ARBA" id="ARBA00023015"/>
    </source>
</evidence>
<keyword evidence="1" id="KW-0805">Transcription regulation</keyword>
<evidence type="ECO:0000256" key="2">
    <source>
        <dbReference type="ARBA" id="ARBA00023163"/>
    </source>
</evidence>
<keyword evidence="4" id="KW-0812">Transmembrane</keyword>
<keyword evidence="4" id="KW-1133">Transmembrane helix</keyword>
<dbReference type="Proteomes" id="UP000622166">
    <property type="component" value="Unassembled WGS sequence"/>
</dbReference>
<reference evidence="5" key="1">
    <citation type="journal article" date="2014" name="Int. J. Syst. Evol. Microbiol.">
        <title>Complete genome sequence of Corynebacterium casei LMG S-19264T (=DSM 44701T), isolated from a smear-ripened cheese.</title>
        <authorList>
            <consortium name="US DOE Joint Genome Institute (JGI-PGF)"/>
            <person name="Walter F."/>
            <person name="Albersmeier A."/>
            <person name="Kalinowski J."/>
            <person name="Ruckert C."/>
        </authorList>
    </citation>
    <scope>NUCLEOTIDE SEQUENCE</scope>
    <source>
        <strain evidence="5">JCM 4815</strain>
    </source>
</reference>
<gene>
    <name evidence="5" type="ORF">GCM10010365_49710</name>
</gene>
<sequence length="316" mass="32822">MTSTTDTAGHPEVTELSDLVEGLLPPTRSADVRRHLDECSLCTDVHDSLEEIRGLLGTLAGPPQMPADVASRIDAALAAEALLNASAPAVDSTRAATSASTARAEADGIDGAHVSRETSPVADRPAGRPRAATGPGRAERTRRPRRRTAVLGAVLTVATLGLGTVFIQSMGDTTPDGPTAARSEDASERIFSGDTLENQVTKLLTQKQRMESFGTASKPVTPGSTTEGPSILGAIDVPGCVREGIGRNEMPLGARQGRYQGTEAYLVVLSDTSDTDDRVTAYVVDAGCVGKSPAPPGEVLTRQTFDRPVTAPSTGP</sequence>